<name>A0A1G5PSD6_9GAMM</name>
<accession>A0A1G5PSD6</accession>
<dbReference type="EMBL" id="FMWD01000002">
    <property type="protein sequence ID" value="SCZ52372.1"/>
    <property type="molecule type" value="Genomic_DNA"/>
</dbReference>
<feature type="compositionally biased region" description="Basic and acidic residues" evidence="1">
    <location>
        <begin position="260"/>
        <end position="285"/>
    </location>
</feature>
<dbReference type="OrthoDB" id="9810361at2"/>
<dbReference type="Proteomes" id="UP000199648">
    <property type="component" value="Unassembled WGS sequence"/>
</dbReference>
<dbReference type="AlphaFoldDB" id="A0A1G5PSD6"/>
<dbReference type="PANTHER" id="PTHR35866">
    <property type="entry name" value="PUTATIVE-RELATED"/>
    <property type="match status" value="1"/>
</dbReference>
<evidence type="ECO:0000313" key="2">
    <source>
        <dbReference type="EMBL" id="SCZ52372.1"/>
    </source>
</evidence>
<evidence type="ECO:0000313" key="3">
    <source>
        <dbReference type="Proteomes" id="UP000199648"/>
    </source>
</evidence>
<dbReference type="PANTHER" id="PTHR35866:SF1">
    <property type="entry name" value="YKGJ FAMILY CYSTEINE CLUSTER PROTEIN"/>
    <property type="match status" value="1"/>
</dbReference>
<dbReference type="InterPro" id="IPR005358">
    <property type="entry name" value="Puta_zinc/iron-chelating_dom"/>
</dbReference>
<proteinExistence type="predicted"/>
<gene>
    <name evidence="2" type="ORF">SAMN03097708_00738</name>
</gene>
<organism evidence="2 3">
    <name type="scientific">Thiohalomonas denitrificans</name>
    <dbReference type="NCBI Taxonomy" id="415747"/>
    <lineage>
        <taxon>Bacteria</taxon>
        <taxon>Pseudomonadati</taxon>
        <taxon>Pseudomonadota</taxon>
        <taxon>Gammaproteobacteria</taxon>
        <taxon>Thiohalomonadales</taxon>
        <taxon>Thiohalomonadaceae</taxon>
        <taxon>Thiohalomonas</taxon>
    </lineage>
</organism>
<feature type="region of interest" description="Disordered" evidence="1">
    <location>
        <begin position="260"/>
        <end position="295"/>
    </location>
</feature>
<dbReference type="RefSeq" id="WP_092992731.1">
    <property type="nucleotide sequence ID" value="NZ_FMWD01000002.1"/>
</dbReference>
<protein>
    <submittedName>
        <fullName evidence="2">Uncharacterized protein</fullName>
    </submittedName>
</protein>
<keyword evidence="3" id="KW-1185">Reference proteome</keyword>
<sequence length="295" mass="34295">MVDNSSSPFQSPVVPEMYDGDKKISFACYKGIQCFNACCKSIDITLTPYDIVRLKQRLGMTSWDFLREYTVPYELEKDGIAAVKFKTRGETTECQFMTEEGCSVYEDRPTACRYYPVALIAMRRQDEYTDTNSFAVVKEEHCLGHREERELTIDEYRAEQGLEDYDELARGWRQLILKKKSSGPAIGKPSLRSRQLFFMASYDMDRFREFVRSEGFHRSFKIDDELYQTLLEDDVELMKFGSRFLQQVLFGEETIPVTEEAREALEERERQAAREQAESSEEKAYDPASEPVDIA</sequence>
<evidence type="ECO:0000256" key="1">
    <source>
        <dbReference type="SAM" id="MobiDB-lite"/>
    </source>
</evidence>
<dbReference type="STRING" id="415747.SAMN03097708_00738"/>
<reference evidence="2 3" key="1">
    <citation type="submission" date="2016-10" db="EMBL/GenBank/DDBJ databases">
        <authorList>
            <person name="de Groot N.N."/>
        </authorList>
    </citation>
    <scope>NUCLEOTIDE SEQUENCE [LARGE SCALE GENOMIC DNA]</scope>
    <source>
        <strain evidence="2 3">HLD2</strain>
    </source>
</reference>
<dbReference type="Pfam" id="PF03692">
    <property type="entry name" value="CxxCxxCC"/>
    <property type="match status" value="1"/>
</dbReference>